<dbReference type="AlphaFoldDB" id="A0A0H1YDV4"/>
<evidence type="ECO:0000256" key="1">
    <source>
        <dbReference type="ARBA" id="ARBA00007169"/>
    </source>
</evidence>
<dbReference type="EMBL" id="LBKL01000071">
    <property type="protein sequence ID" value="KLL38235.1"/>
    <property type="molecule type" value="Genomic_DNA"/>
</dbReference>
<reference evidence="3 5" key="1">
    <citation type="journal article" date="2015" name="PLoS ONE">
        <title>Genomic analysis reveals the molecular basis for capsule loss in the group B streptococcus population.</title>
        <authorList>
            <consortium name="DEVANI Consortium"/>
            <person name="Rosini R."/>
            <person name="Campisi E."/>
            <person name="De Chiara M."/>
            <person name="Tettelin H."/>
            <person name="Rinaudo D."/>
            <person name="Toniolo C."/>
            <person name="Metruccio M."/>
            <person name="Guidotti S."/>
            <person name="Sorensen U.B."/>
            <person name="Kilian M."/>
            <person name="Ramirez M."/>
            <person name="Janulczyk R."/>
            <person name="Donati C."/>
            <person name="Grandi G."/>
            <person name="Margarit I."/>
        </authorList>
    </citation>
    <scope>NUCLEOTIDE SEQUENCE [LARGE SCALE GENOMIC DNA]</scope>
    <source>
        <strain evidence="3 5">DK-B-USS-215</strain>
    </source>
</reference>
<dbReference type="SUPFAM" id="SSF53474">
    <property type="entry name" value="alpha/beta-Hydrolases"/>
    <property type="match status" value="1"/>
</dbReference>
<proteinExistence type="inferred from homology"/>
<keyword evidence="4" id="KW-0560">Oxidoreductase</keyword>
<dbReference type="Pfam" id="PF00975">
    <property type="entry name" value="Thioesterase"/>
    <property type="match status" value="1"/>
</dbReference>
<dbReference type="Gene3D" id="3.40.50.1820">
    <property type="entry name" value="alpha/beta hydrolase"/>
    <property type="match status" value="1"/>
</dbReference>
<organism evidence="4 6">
    <name type="scientific">Streptococcus agalactiae</name>
    <dbReference type="NCBI Taxonomy" id="1311"/>
    <lineage>
        <taxon>Bacteria</taxon>
        <taxon>Bacillati</taxon>
        <taxon>Bacillota</taxon>
        <taxon>Bacilli</taxon>
        <taxon>Lactobacillales</taxon>
        <taxon>Streptococcaceae</taxon>
        <taxon>Streptococcus</taxon>
    </lineage>
</organism>
<name>A0A0H1YDV4_STRAG</name>
<evidence type="ECO:0000259" key="2">
    <source>
        <dbReference type="Pfam" id="PF00975"/>
    </source>
</evidence>
<evidence type="ECO:0000313" key="4">
    <source>
        <dbReference type="EMBL" id="SUN14186.1"/>
    </source>
</evidence>
<gene>
    <name evidence="4" type="primary">eqbB</name>
    <name evidence="4" type="ORF">NCTC8185_01462</name>
    <name evidence="3" type="ORF">WA04_06510</name>
</gene>
<evidence type="ECO:0000313" key="3">
    <source>
        <dbReference type="EMBL" id="KLL38235.1"/>
    </source>
</evidence>
<dbReference type="RefSeq" id="WP_000537656.1">
    <property type="nucleotide sequence ID" value="NZ_CP187264.1"/>
</dbReference>
<dbReference type="EMBL" id="UHEQ01000004">
    <property type="protein sequence ID" value="SUN14186.1"/>
    <property type="molecule type" value="Genomic_DNA"/>
</dbReference>
<dbReference type="GO" id="GO:0016491">
    <property type="term" value="F:oxidoreductase activity"/>
    <property type="evidence" value="ECO:0007669"/>
    <property type="project" value="UniProtKB-KW"/>
</dbReference>
<accession>A0A0H1YDV4</accession>
<feature type="domain" description="Thioesterase" evidence="2">
    <location>
        <begin position="20"/>
        <end position="243"/>
    </location>
</feature>
<comment type="similarity">
    <text evidence="1">Belongs to the thioesterase family.</text>
</comment>
<dbReference type="Proteomes" id="UP000254076">
    <property type="component" value="Unassembled WGS sequence"/>
</dbReference>
<dbReference type="Proteomes" id="UP000035346">
    <property type="component" value="Unassembled WGS sequence"/>
</dbReference>
<dbReference type="EC" id="1.1.-.-" evidence="4"/>
<evidence type="ECO:0000313" key="5">
    <source>
        <dbReference type="Proteomes" id="UP000035346"/>
    </source>
</evidence>
<dbReference type="PANTHER" id="PTHR11487:SF0">
    <property type="entry name" value="S-ACYL FATTY ACID SYNTHASE THIOESTERASE, MEDIUM CHAIN"/>
    <property type="match status" value="1"/>
</dbReference>
<comment type="caution">
    <text evidence="4">The sequence shown here is derived from an EMBL/GenBank/DDBJ whole genome shotgun (WGS) entry which is preliminary data.</text>
</comment>
<reference evidence="4 6" key="2">
    <citation type="submission" date="2018-06" db="EMBL/GenBank/DDBJ databases">
        <authorList>
            <consortium name="Pathogen Informatics"/>
            <person name="Doyle S."/>
        </authorList>
    </citation>
    <scope>NUCLEOTIDE SEQUENCE [LARGE SCALE GENOMIC DNA]</scope>
    <source>
        <strain evidence="4 6">NCTC8185</strain>
    </source>
</reference>
<dbReference type="GO" id="GO:0008610">
    <property type="term" value="P:lipid biosynthetic process"/>
    <property type="evidence" value="ECO:0007669"/>
    <property type="project" value="TreeGrafter"/>
</dbReference>
<dbReference type="InterPro" id="IPR029058">
    <property type="entry name" value="AB_hydrolase_fold"/>
</dbReference>
<dbReference type="InterPro" id="IPR012223">
    <property type="entry name" value="TEII"/>
</dbReference>
<dbReference type="InterPro" id="IPR001031">
    <property type="entry name" value="Thioesterase"/>
</dbReference>
<dbReference type="PANTHER" id="PTHR11487">
    <property type="entry name" value="THIOESTERASE"/>
    <property type="match status" value="1"/>
</dbReference>
<protein>
    <submittedName>
        <fullName evidence="3 4">Thioesterase</fullName>
        <ecNumber evidence="4">1.1.-.-</ecNumber>
    </submittedName>
</protein>
<evidence type="ECO:0000313" key="6">
    <source>
        <dbReference type="Proteomes" id="UP000254076"/>
    </source>
</evidence>
<sequence length="255" mass="29415">MGTYIVNYDKKINNTNLKARLFLFPYAGGGSAAFRNWADKFEDIQLSTILYPGRECRFSDTPVDNIDVLSKEIFSEIINTVDFELPYFLFGHSMGTKVVYEVALKIKESEYPNPVGIIISGGRAPCYKEPRPIYHLDDNRFRESLKRYDGTPKEIIENEELFNIFLPMLRADFIVDEKYEKEKVEKLDTEILGLMGNVDEEISVDELIKWEDYTTAGFGCETISGAHMFVITNPDEVIIKIKQFIDKKTNEKQEI</sequence>